<dbReference type="EC" id="1.1.1.53" evidence="3"/>
<evidence type="ECO:0000256" key="2">
    <source>
        <dbReference type="ARBA" id="ARBA00023002"/>
    </source>
</evidence>
<dbReference type="PANTHER" id="PTHR43658:SF8">
    <property type="entry name" value="17-BETA-HYDROXYSTEROID DEHYDROGENASE 14-RELATED"/>
    <property type="match status" value="1"/>
</dbReference>
<keyword evidence="23" id="KW-1185">Reference proteome</keyword>
<dbReference type="GO" id="GO:0047044">
    <property type="term" value="F:androstan-3-alpha,17-beta-diol dehydrogenase (NAD+) activity"/>
    <property type="evidence" value="ECO:0007669"/>
    <property type="project" value="UniProtKB-EC"/>
</dbReference>
<dbReference type="FunFam" id="3.40.50.720:FF:000215">
    <property type="entry name" value="3-hydroxyacyl-CoA dehydrogenase type-2"/>
    <property type="match status" value="1"/>
</dbReference>
<dbReference type="GO" id="GO:0006631">
    <property type="term" value="P:fatty acid metabolic process"/>
    <property type="evidence" value="ECO:0007669"/>
    <property type="project" value="TreeGrafter"/>
</dbReference>
<reference evidence="22 23" key="1">
    <citation type="submission" date="2013-11" db="EMBL/GenBank/DDBJ databases">
        <title>Genome sequencing of Stegodyphus mimosarum.</title>
        <authorList>
            <person name="Bechsgaard J."/>
        </authorList>
    </citation>
    <scope>NUCLEOTIDE SEQUENCE [LARGE SCALE GENOMIC DNA]</scope>
</reference>
<dbReference type="OrthoDB" id="1274115at2759"/>
<comment type="catalytic activity">
    <reaction evidence="9">
        <text>cortisol + NAD(+) = 11beta,17alpha-dihydroxypregn-4-ene-3,20,21-trione + NADH + H(+)</text>
        <dbReference type="Rhea" id="RHEA:42012"/>
        <dbReference type="ChEBI" id="CHEBI:15378"/>
        <dbReference type="ChEBI" id="CHEBI:17650"/>
        <dbReference type="ChEBI" id="CHEBI:57540"/>
        <dbReference type="ChEBI" id="CHEBI:57945"/>
        <dbReference type="ChEBI" id="CHEBI:78595"/>
    </reaction>
    <physiologicalReaction direction="left-to-right" evidence="9">
        <dbReference type="Rhea" id="RHEA:42013"/>
    </physiologicalReaction>
</comment>
<comment type="catalytic activity">
    <reaction evidence="12">
        <text>ursodeoxycholate + NAD(+) = 7-oxolithocholate + NADH + H(+)</text>
        <dbReference type="Rhea" id="RHEA:42028"/>
        <dbReference type="ChEBI" id="CHEBI:15378"/>
        <dbReference type="ChEBI" id="CHEBI:57540"/>
        <dbReference type="ChEBI" id="CHEBI:57945"/>
        <dbReference type="ChEBI" id="CHEBI:78604"/>
        <dbReference type="ChEBI" id="CHEBI:78605"/>
    </reaction>
    <physiologicalReaction direction="left-to-right" evidence="12">
        <dbReference type="Rhea" id="RHEA:42029"/>
    </physiologicalReaction>
</comment>
<evidence type="ECO:0000256" key="18">
    <source>
        <dbReference type="ARBA" id="ARBA00082293"/>
    </source>
</evidence>
<comment type="catalytic activity">
    <reaction evidence="5">
        <text>17beta-estradiol + NAD(+) = estrone + NADH + H(+)</text>
        <dbReference type="Rhea" id="RHEA:24612"/>
        <dbReference type="ChEBI" id="CHEBI:15378"/>
        <dbReference type="ChEBI" id="CHEBI:16469"/>
        <dbReference type="ChEBI" id="CHEBI:17263"/>
        <dbReference type="ChEBI" id="CHEBI:57540"/>
        <dbReference type="ChEBI" id="CHEBI:57945"/>
        <dbReference type="EC" id="1.1.1.62"/>
    </reaction>
    <physiologicalReaction direction="left-to-right" evidence="5">
        <dbReference type="Rhea" id="RHEA:24613"/>
    </physiologicalReaction>
</comment>
<comment type="catalytic activity">
    <reaction evidence="15">
        <text>11-dehydrocorticosterone + NAD(+) = pregn-4-ene-3,11,20,21-tetraone + NADH + H(+)</text>
        <dbReference type="Rhea" id="RHEA:42020"/>
        <dbReference type="ChEBI" id="CHEBI:15378"/>
        <dbReference type="ChEBI" id="CHEBI:57540"/>
        <dbReference type="ChEBI" id="CHEBI:57945"/>
        <dbReference type="ChEBI" id="CHEBI:78600"/>
        <dbReference type="ChEBI" id="CHEBI:78601"/>
    </reaction>
    <physiologicalReaction direction="left-to-right" evidence="15">
        <dbReference type="Rhea" id="RHEA:42021"/>
    </physiologicalReaction>
</comment>
<evidence type="ECO:0000256" key="14">
    <source>
        <dbReference type="ARBA" id="ARBA00052417"/>
    </source>
</evidence>
<dbReference type="Pfam" id="PF00106">
    <property type="entry name" value="adh_short"/>
    <property type="match status" value="1"/>
</dbReference>
<feature type="non-terminal residue" evidence="22">
    <location>
        <position position="248"/>
    </location>
</feature>
<dbReference type="AlphaFoldDB" id="A0A087TZ04"/>
<sequence length="248" mass="26428">MGSPIKVVKGLVALVTGGASGLGEATVRRLVQNGASVLICDLPSSNGQKVAKELGEKCVYAPTDVTKEKDVQEALKITKVKFHKLDVVVNCAGTAMLKPIYNFKEGVPHSLEDFMKVVTTNTLGVFNVTRLAVGLIAKNQPDEDGQKGVIINTSSVAAFDGHQGLVAHSASKAAIVGMTLPLARDLANEGIRCCTIVPGLFDTQLFKIIPEEDRQETISDIPFPNRLGKPEEFAHLVQAAIENPMLNG</sequence>
<feature type="domain" description="Ketoreductase" evidence="21">
    <location>
        <begin position="11"/>
        <end position="193"/>
    </location>
</feature>
<evidence type="ECO:0000256" key="19">
    <source>
        <dbReference type="ARBA" id="ARBA00082399"/>
    </source>
</evidence>
<dbReference type="EMBL" id="KK117390">
    <property type="protein sequence ID" value="KFM70343.1"/>
    <property type="molecule type" value="Genomic_DNA"/>
</dbReference>
<dbReference type="InterPro" id="IPR036291">
    <property type="entry name" value="NAD(P)-bd_dom_sf"/>
</dbReference>
<proteinExistence type="inferred from homology"/>
<protein>
    <recommendedName>
        <fullName evidence="16">3-hydroxyacyl-CoA dehydrogenase type-2</fullName>
        <ecNumber evidence="3">1.1.1.53</ecNumber>
        <ecNumber evidence="4">1.1.1.62</ecNumber>
    </recommendedName>
    <alternativeName>
        <fullName evidence="18">3-hydroxyacyl-CoA dehydrogenase type II</fullName>
    </alternativeName>
    <alternativeName>
        <fullName evidence="19">Mitochondrial ribonuclease P protein 2</fullName>
    </alternativeName>
    <alternativeName>
        <fullName evidence="17">Type II HADH</fullName>
    </alternativeName>
</protein>
<comment type="catalytic activity">
    <reaction evidence="13">
        <text>5alpha-pregnan-20beta-ol-3-one + NAD(+) = 5alpha-pregnane-3,20-dione + NADH + H(+)</text>
        <dbReference type="Rhea" id="RHEA:42008"/>
        <dbReference type="ChEBI" id="CHEBI:15378"/>
        <dbReference type="ChEBI" id="CHEBI:28952"/>
        <dbReference type="ChEBI" id="CHEBI:57540"/>
        <dbReference type="ChEBI" id="CHEBI:57945"/>
        <dbReference type="ChEBI" id="CHEBI:78594"/>
    </reaction>
    <physiologicalReaction direction="left-to-right" evidence="13">
        <dbReference type="Rhea" id="RHEA:42009"/>
    </physiologicalReaction>
</comment>
<dbReference type="CDD" id="cd05371">
    <property type="entry name" value="HSD10-like_SDR_c"/>
    <property type="match status" value="1"/>
</dbReference>
<evidence type="ECO:0000256" key="10">
    <source>
        <dbReference type="ARBA" id="ARBA00051004"/>
    </source>
</evidence>
<dbReference type="PRINTS" id="PR00080">
    <property type="entry name" value="SDRFAMILY"/>
</dbReference>
<dbReference type="GO" id="GO:0005739">
    <property type="term" value="C:mitochondrion"/>
    <property type="evidence" value="ECO:0007669"/>
    <property type="project" value="TreeGrafter"/>
</dbReference>
<comment type="catalytic activity">
    <reaction evidence="7">
        <text>5alpha-androstane-3alpha,17beta-diol + NAD(+) = 17beta-hydroxy-5alpha-androstan-3-one + NADH + H(+)</text>
        <dbReference type="Rhea" id="RHEA:42004"/>
        <dbReference type="ChEBI" id="CHEBI:15378"/>
        <dbReference type="ChEBI" id="CHEBI:16330"/>
        <dbReference type="ChEBI" id="CHEBI:36713"/>
        <dbReference type="ChEBI" id="CHEBI:57540"/>
        <dbReference type="ChEBI" id="CHEBI:57945"/>
        <dbReference type="EC" id="1.1.1.53"/>
    </reaction>
    <physiologicalReaction direction="right-to-left" evidence="7">
        <dbReference type="Rhea" id="RHEA:42006"/>
    </physiologicalReaction>
</comment>
<dbReference type="GO" id="GO:0008209">
    <property type="term" value="P:androgen metabolic process"/>
    <property type="evidence" value="ECO:0007669"/>
    <property type="project" value="TreeGrafter"/>
</dbReference>
<evidence type="ECO:0000256" key="7">
    <source>
        <dbReference type="ARBA" id="ARBA00050365"/>
    </source>
</evidence>
<accession>A0A087TZ04</accession>
<dbReference type="SUPFAM" id="SSF51735">
    <property type="entry name" value="NAD(P)-binding Rossmann-fold domains"/>
    <property type="match status" value="1"/>
</dbReference>
<keyword evidence="2" id="KW-0560">Oxidoreductase</keyword>
<dbReference type="STRING" id="407821.A0A087TZ04"/>
<dbReference type="PANTHER" id="PTHR43658">
    <property type="entry name" value="SHORT-CHAIN DEHYDROGENASE/REDUCTASE"/>
    <property type="match status" value="1"/>
</dbReference>
<dbReference type="InterPro" id="IPR002347">
    <property type="entry name" value="SDR_fam"/>
</dbReference>
<comment type="similarity">
    <text evidence="1 20">Belongs to the short-chain dehydrogenases/reductases (SDR) family.</text>
</comment>
<organism evidence="22 23">
    <name type="scientific">Stegodyphus mimosarum</name>
    <name type="common">African social velvet spider</name>
    <dbReference type="NCBI Taxonomy" id="407821"/>
    <lineage>
        <taxon>Eukaryota</taxon>
        <taxon>Metazoa</taxon>
        <taxon>Ecdysozoa</taxon>
        <taxon>Arthropoda</taxon>
        <taxon>Chelicerata</taxon>
        <taxon>Arachnida</taxon>
        <taxon>Araneae</taxon>
        <taxon>Araneomorphae</taxon>
        <taxon>Entelegynae</taxon>
        <taxon>Eresoidea</taxon>
        <taxon>Eresidae</taxon>
        <taxon>Stegodyphus</taxon>
    </lineage>
</organism>
<evidence type="ECO:0000259" key="21">
    <source>
        <dbReference type="SMART" id="SM00822"/>
    </source>
</evidence>
<dbReference type="OMA" id="MEIQGTA"/>
<dbReference type="GO" id="GO:0008210">
    <property type="term" value="P:estrogen metabolic process"/>
    <property type="evidence" value="ECO:0007669"/>
    <property type="project" value="TreeGrafter"/>
</dbReference>
<dbReference type="Gene3D" id="3.40.50.720">
    <property type="entry name" value="NAD(P)-binding Rossmann-like Domain"/>
    <property type="match status" value="1"/>
</dbReference>
<evidence type="ECO:0000256" key="12">
    <source>
        <dbReference type="ARBA" id="ARBA00051831"/>
    </source>
</evidence>
<comment type="catalytic activity">
    <reaction evidence="6">
        <text>a (3S)-3-hydroxyacyl-CoA + NAD(+) = a 3-oxoacyl-CoA + NADH + H(+)</text>
        <dbReference type="Rhea" id="RHEA:22432"/>
        <dbReference type="ChEBI" id="CHEBI:15378"/>
        <dbReference type="ChEBI" id="CHEBI:57318"/>
        <dbReference type="ChEBI" id="CHEBI:57540"/>
        <dbReference type="ChEBI" id="CHEBI:57945"/>
        <dbReference type="ChEBI" id="CHEBI:90726"/>
        <dbReference type="EC" id="1.1.1.35"/>
    </reaction>
    <physiologicalReaction direction="left-to-right" evidence="6">
        <dbReference type="Rhea" id="RHEA:22433"/>
    </physiologicalReaction>
    <physiologicalReaction direction="right-to-left" evidence="6">
        <dbReference type="Rhea" id="RHEA:22434"/>
    </physiologicalReaction>
</comment>
<comment type="catalytic activity">
    <reaction evidence="10">
        <text>(3S)-3-hydroxybutanoyl-CoA + NAD(+) = acetoacetyl-CoA + NADH + H(+)</text>
        <dbReference type="Rhea" id="RHEA:30799"/>
        <dbReference type="ChEBI" id="CHEBI:15378"/>
        <dbReference type="ChEBI" id="CHEBI:57286"/>
        <dbReference type="ChEBI" id="CHEBI:57316"/>
        <dbReference type="ChEBI" id="CHEBI:57540"/>
        <dbReference type="ChEBI" id="CHEBI:57945"/>
    </reaction>
    <physiologicalReaction direction="left-to-right" evidence="10">
        <dbReference type="Rhea" id="RHEA:30800"/>
    </physiologicalReaction>
    <physiologicalReaction direction="right-to-left" evidence="10">
        <dbReference type="Rhea" id="RHEA:30801"/>
    </physiologicalReaction>
</comment>
<dbReference type="SMART" id="SM00822">
    <property type="entry name" value="PKS_KR"/>
    <property type="match status" value="1"/>
</dbReference>
<comment type="catalytic activity">
    <reaction evidence="14">
        <text>cortisone + NAD(+) = 17alpha-hydroxypregn-4-en-3,11,20-trione-21-al + NADH + H(+)</text>
        <dbReference type="Rhea" id="RHEA:42016"/>
        <dbReference type="ChEBI" id="CHEBI:15378"/>
        <dbReference type="ChEBI" id="CHEBI:16962"/>
        <dbReference type="ChEBI" id="CHEBI:57540"/>
        <dbReference type="ChEBI" id="CHEBI:57945"/>
        <dbReference type="ChEBI" id="CHEBI:78596"/>
    </reaction>
    <physiologicalReaction direction="left-to-right" evidence="14">
        <dbReference type="Rhea" id="RHEA:42017"/>
    </physiologicalReaction>
</comment>
<comment type="catalytic activity">
    <reaction evidence="8">
        <text>17beta-hydroxy-5alpha-androstan-3-one + NAD(+) = 5alpha-androstan-3,17-dione + NADH + H(+)</text>
        <dbReference type="Rhea" id="RHEA:41992"/>
        <dbReference type="ChEBI" id="CHEBI:15378"/>
        <dbReference type="ChEBI" id="CHEBI:15994"/>
        <dbReference type="ChEBI" id="CHEBI:16330"/>
        <dbReference type="ChEBI" id="CHEBI:57540"/>
        <dbReference type="ChEBI" id="CHEBI:57945"/>
    </reaction>
    <physiologicalReaction direction="left-to-right" evidence="8">
        <dbReference type="Rhea" id="RHEA:41993"/>
    </physiologicalReaction>
</comment>
<evidence type="ECO:0000256" key="8">
    <source>
        <dbReference type="ARBA" id="ARBA00050435"/>
    </source>
</evidence>
<dbReference type="InterPro" id="IPR057326">
    <property type="entry name" value="KR_dom"/>
</dbReference>
<evidence type="ECO:0000256" key="4">
    <source>
        <dbReference type="ARBA" id="ARBA00024072"/>
    </source>
</evidence>
<evidence type="ECO:0000256" key="20">
    <source>
        <dbReference type="RuleBase" id="RU000363"/>
    </source>
</evidence>
<evidence type="ECO:0000256" key="16">
    <source>
        <dbReference type="ARBA" id="ARBA00072938"/>
    </source>
</evidence>
<name>A0A087TZ04_STEMI</name>
<evidence type="ECO:0000313" key="22">
    <source>
        <dbReference type="EMBL" id="KFM70343.1"/>
    </source>
</evidence>
<evidence type="ECO:0000256" key="5">
    <source>
        <dbReference type="ARBA" id="ARBA00049381"/>
    </source>
</evidence>
<dbReference type="EC" id="1.1.1.62" evidence="4"/>
<evidence type="ECO:0000256" key="6">
    <source>
        <dbReference type="ARBA" id="ARBA00050141"/>
    </source>
</evidence>
<dbReference type="GO" id="GO:0003857">
    <property type="term" value="F:(3S)-3-hydroxyacyl-CoA dehydrogenase (NAD+) activity"/>
    <property type="evidence" value="ECO:0007669"/>
    <property type="project" value="UniProtKB-EC"/>
</dbReference>
<gene>
    <name evidence="22" type="ORF">X975_19483</name>
</gene>
<evidence type="ECO:0000256" key="17">
    <source>
        <dbReference type="ARBA" id="ARBA00079624"/>
    </source>
</evidence>
<comment type="catalytic activity">
    <reaction evidence="11">
        <text>3beta,7beta-dihydroxy-5beta-cholan-24-oate + NAD(+) = 3beta-hydroxy-7-oxo-5beta-cholan-24-oate + NADH + H(+)</text>
        <dbReference type="Rhea" id="RHEA:42024"/>
        <dbReference type="ChEBI" id="CHEBI:15378"/>
        <dbReference type="ChEBI" id="CHEBI:57540"/>
        <dbReference type="ChEBI" id="CHEBI:57945"/>
        <dbReference type="ChEBI" id="CHEBI:78602"/>
        <dbReference type="ChEBI" id="CHEBI:78603"/>
    </reaction>
    <physiologicalReaction direction="left-to-right" evidence="11">
        <dbReference type="Rhea" id="RHEA:42025"/>
    </physiologicalReaction>
</comment>
<dbReference type="GO" id="GO:0004303">
    <property type="term" value="F:estradiol 17-beta-dehydrogenase [NAD(P)+] activity"/>
    <property type="evidence" value="ECO:0007669"/>
    <property type="project" value="UniProtKB-EC"/>
</dbReference>
<evidence type="ECO:0000256" key="13">
    <source>
        <dbReference type="ARBA" id="ARBA00052095"/>
    </source>
</evidence>
<evidence type="ECO:0000313" key="23">
    <source>
        <dbReference type="Proteomes" id="UP000054359"/>
    </source>
</evidence>
<evidence type="ECO:0000256" key="11">
    <source>
        <dbReference type="ARBA" id="ARBA00051637"/>
    </source>
</evidence>
<dbReference type="Proteomes" id="UP000054359">
    <property type="component" value="Unassembled WGS sequence"/>
</dbReference>
<evidence type="ECO:0000256" key="3">
    <source>
        <dbReference type="ARBA" id="ARBA00024071"/>
    </source>
</evidence>
<evidence type="ECO:0000256" key="15">
    <source>
        <dbReference type="ARBA" id="ARBA00052668"/>
    </source>
</evidence>
<evidence type="ECO:0000256" key="1">
    <source>
        <dbReference type="ARBA" id="ARBA00006484"/>
    </source>
</evidence>
<evidence type="ECO:0000256" key="9">
    <source>
        <dbReference type="ARBA" id="ARBA00050927"/>
    </source>
</evidence>
<dbReference type="PRINTS" id="PR00081">
    <property type="entry name" value="GDHRDH"/>
</dbReference>